<dbReference type="Pfam" id="PF10626">
    <property type="entry name" value="TraO"/>
    <property type="match status" value="1"/>
</dbReference>
<dbReference type="Proteomes" id="UP000003303">
    <property type="component" value="Unassembled WGS sequence"/>
</dbReference>
<feature type="chain" id="PRO_5002916294" evidence="1">
    <location>
        <begin position="24"/>
        <end position="189"/>
    </location>
</feature>
<organism evidence="2 3">
    <name type="scientific">Porphyromonas uenonis 60-3</name>
    <dbReference type="NCBI Taxonomy" id="596327"/>
    <lineage>
        <taxon>Bacteria</taxon>
        <taxon>Pseudomonadati</taxon>
        <taxon>Bacteroidota</taxon>
        <taxon>Bacteroidia</taxon>
        <taxon>Bacteroidales</taxon>
        <taxon>Porphyromonadaceae</taxon>
        <taxon>Porphyromonas</taxon>
    </lineage>
</organism>
<feature type="non-terminal residue" evidence="2">
    <location>
        <position position="189"/>
    </location>
</feature>
<feature type="signal peptide" evidence="1">
    <location>
        <begin position="1"/>
        <end position="23"/>
    </location>
</feature>
<dbReference type="STRING" id="596327.PORUE0001_1961"/>
<evidence type="ECO:0000313" key="2">
    <source>
        <dbReference type="EMBL" id="EEK17188.1"/>
    </source>
</evidence>
<dbReference type="RefSeq" id="WP_007364998.1">
    <property type="nucleotide sequence ID" value="NZ_ACLR01000112.1"/>
</dbReference>
<dbReference type="InterPro" id="IPR018899">
    <property type="entry name" value="Conjug_transposon_Tra0"/>
</dbReference>
<evidence type="ECO:0000313" key="3">
    <source>
        <dbReference type="Proteomes" id="UP000003303"/>
    </source>
</evidence>
<sequence length="189" mass="21261">MKRWLSMMVCVMVAMVAAMPSYAQRLIPRQNSVELVGSIPIIKGERLCAKESFGVGLAFAHYFKRANYAFLLAEYEQQGLTYRSYNVPLRDALLHFGYMHPILSDRGKNLFGYLGLSALCGYEELNEDKRLLPDGATLLDRSRFTYGGAIHSSVELFLTDNLLFVLKAQGRLLFGSDLHRFRPAISAGL</sequence>
<protein>
    <submittedName>
        <fullName evidence="2">Conjugative transposon protein TraO</fullName>
    </submittedName>
</protein>
<dbReference type="EMBL" id="ACLR01000112">
    <property type="protein sequence ID" value="EEK17188.1"/>
    <property type="molecule type" value="Genomic_DNA"/>
</dbReference>
<gene>
    <name evidence="2" type="ORF">PORUE0001_1961</name>
</gene>
<evidence type="ECO:0000256" key="1">
    <source>
        <dbReference type="SAM" id="SignalP"/>
    </source>
</evidence>
<dbReference type="AlphaFoldDB" id="C2MAR5"/>
<keyword evidence="1" id="KW-0732">Signal</keyword>
<reference evidence="2 3" key="1">
    <citation type="submission" date="2009-04" db="EMBL/GenBank/DDBJ databases">
        <authorList>
            <person name="Sebastian Y."/>
            <person name="Madupu R."/>
            <person name="Durkin A.S."/>
            <person name="Torralba M."/>
            <person name="Methe B."/>
            <person name="Sutton G.G."/>
            <person name="Strausberg R.L."/>
            <person name="Nelson K.E."/>
        </authorList>
    </citation>
    <scope>NUCLEOTIDE SEQUENCE [LARGE SCALE GENOMIC DNA]</scope>
    <source>
        <strain evidence="2 3">60-3</strain>
    </source>
</reference>
<accession>C2MAR5</accession>
<comment type="caution">
    <text evidence="2">The sequence shown here is derived from an EMBL/GenBank/DDBJ whole genome shotgun (WGS) entry which is preliminary data.</text>
</comment>
<proteinExistence type="predicted"/>
<name>C2MAR5_9PORP</name>
<keyword evidence="3" id="KW-1185">Reference proteome</keyword>